<keyword evidence="4" id="KW-1185">Reference proteome</keyword>
<proteinExistence type="predicted"/>
<name>S7RZC2_GLOTA</name>
<evidence type="ECO:0000313" key="3">
    <source>
        <dbReference type="EMBL" id="EPQ58789.1"/>
    </source>
</evidence>
<feature type="compositionally biased region" description="Low complexity" evidence="1">
    <location>
        <begin position="11"/>
        <end position="21"/>
    </location>
</feature>
<feature type="compositionally biased region" description="Polar residues" evidence="1">
    <location>
        <begin position="191"/>
        <end position="208"/>
    </location>
</feature>
<dbReference type="PANTHER" id="PTHR39468">
    <property type="entry name" value="CHROMOSOME 7, WHOLE GENOME SHOTGUN SEQUENCE"/>
    <property type="match status" value="1"/>
</dbReference>
<protein>
    <recommendedName>
        <fullName evidence="2">Mtf2-like C-terminal domain-containing protein</fullName>
    </recommendedName>
</protein>
<dbReference type="InterPro" id="IPR043837">
    <property type="entry name" value="Mtf2-like_C"/>
</dbReference>
<dbReference type="PANTHER" id="PTHR39468:SF1">
    <property type="entry name" value="MTF2-LIKE C-TERMINAL DOMAIN-CONTAINING PROTEIN"/>
    <property type="match status" value="1"/>
</dbReference>
<dbReference type="InterPro" id="IPR040009">
    <property type="entry name" value="Mtf2/C5D6.12-like"/>
</dbReference>
<dbReference type="KEGG" id="gtr:GLOTRDRAFT_135853"/>
<feature type="region of interest" description="Disordered" evidence="1">
    <location>
        <begin position="191"/>
        <end position="220"/>
    </location>
</feature>
<dbReference type="GeneID" id="19303404"/>
<feature type="compositionally biased region" description="Low complexity" evidence="1">
    <location>
        <begin position="103"/>
        <end position="127"/>
    </location>
</feature>
<gene>
    <name evidence="3" type="ORF">GLOTRDRAFT_135853</name>
</gene>
<feature type="region of interest" description="Disordered" evidence="1">
    <location>
        <begin position="1"/>
        <end position="21"/>
    </location>
</feature>
<dbReference type="RefSeq" id="XP_007861949.1">
    <property type="nucleotide sequence ID" value="XM_007863758.1"/>
</dbReference>
<dbReference type="OrthoDB" id="2444174at2759"/>
<dbReference type="GO" id="GO:0005739">
    <property type="term" value="C:mitochondrion"/>
    <property type="evidence" value="ECO:0007669"/>
    <property type="project" value="InterPro"/>
</dbReference>
<dbReference type="Proteomes" id="UP000030669">
    <property type="component" value="Unassembled WGS sequence"/>
</dbReference>
<evidence type="ECO:0000256" key="1">
    <source>
        <dbReference type="SAM" id="MobiDB-lite"/>
    </source>
</evidence>
<feature type="domain" description="Mtf2-like C-terminal" evidence="2">
    <location>
        <begin position="225"/>
        <end position="359"/>
    </location>
</feature>
<feature type="region of interest" description="Disordered" evidence="1">
    <location>
        <begin position="146"/>
        <end position="171"/>
    </location>
</feature>
<dbReference type="OMA" id="KEQMELC"/>
<dbReference type="EMBL" id="KB469297">
    <property type="protein sequence ID" value="EPQ58789.1"/>
    <property type="molecule type" value="Genomic_DNA"/>
</dbReference>
<dbReference type="STRING" id="670483.S7RZC2"/>
<accession>S7RZC2</accession>
<organism evidence="3 4">
    <name type="scientific">Gloeophyllum trabeum (strain ATCC 11539 / FP-39264 / Madison 617)</name>
    <name type="common">Brown rot fungus</name>
    <dbReference type="NCBI Taxonomy" id="670483"/>
    <lineage>
        <taxon>Eukaryota</taxon>
        <taxon>Fungi</taxon>
        <taxon>Dikarya</taxon>
        <taxon>Basidiomycota</taxon>
        <taxon>Agaricomycotina</taxon>
        <taxon>Agaricomycetes</taxon>
        <taxon>Gloeophyllales</taxon>
        <taxon>Gloeophyllaceae</taxon>
        <taxon>Gloeophyllum</taxon>
    </lineage>
</organism>
<dbReference type="HOGENOM" id="CLU_039423_0_0_1"/>
<evidence type="ECO:0000313" key="4">
    <source>
        <dbReference type="Proteomes" id="UP000030669"/>
    </source>
</evidence>
<evidence type="ECO:0000259" key="2">
    <source>
        <dbReference type="Pfam" id="PF19189"/>
    </source>
</evidence>
<dbReference type="eggNOG" id="ENOG502S7AT">
    <property type="taxonomic scope" value="Eukaryota"/>
</dbReference>
<reference evidence="3 4" key="1">
    <citation type="journal article" date="2012" name="Science">
        <title>The Paleozoic origin of enzymatic lignin decomposition reconstructed from 31 fungal genomes.</title>
        <authorList>
            <person name="Floudas D."/>
            <person name="Binder M."/>
            <person name="Riley R."/>
            <person name="Barry K."/>
            <person name="Blanchette R.A."/>
            <person name="Henrissat B."/>
            <person name="Martinez A.T."/>
            <person name="Otillar R."/>
            <person name="Spatafora J.W."/>
            <person name="Yadav J.S."/>
            <person name="Aerts A."/>
            <person name="Benoit I."/>
            <person name="Boyd A."/>
            <person name="Carlson A."/>
            <person name="Copeland A."/>
            <person name="Coutinho P.M."/>
            <person name="de Vries R.P."/>
            <person name="Ferreira P."/>
            <person name="Findley K."/>
            <person name="Foster B."/>
            <person name="Gaskell J."/>
            <person name="Glotzer D."/>
            <person name="Gorecki P."/>
            <person name="Heitman J."/>
            <person name="Hesse C."/>
            <person name="Hori C."/>
            <person name="Igarashi K."/>
            <person name="Jurgens J.A."/>
            <person name="Kallen N."/>
            <person name="Kersten P."/>
            <person name="Kohler A."/>
            <person name="Kuees U."/>
            <person name="Kumar T.K.A."/>
            <person name="Kuo A."/>
            <person name="LaButti K."/>
            <person name="Larrondo L.F."/>
            <person name="Lindquist E."/>
            <person name="Ling A."/>
            <person name="Lombard V."/>
            <person name="Lucas S."/>
            <person name="Lundell T."/>
            <person name="Martin R."/>
            <person name="McLaughlin D.J."/>
            <person name="Morgenstern I."/>
            <person name="Morin E."/>
            <person name="Murat C."/>
            <person name="Nagy L.G."/>
            <person name="Nolan M."/>
            <person name="Ohm R.A."/>
            <person name="Patyshakuliyeva A."/>
            <person name="Rokas A."/>
            <person name="Ruiz-Duenas F.J."/>
            <person name="Sabat G."/>
            <person name="Salamov A."/>
            <person name="Samejima M."/>
            <person name="Schmutz J."/>
            <person name="Slot J.C."/>
            <person name="St John F."/>
            <person name="Stenlid J."/>
            <person name="Sun H."/>
            <person name="Sun S."/>
            <person name="Syed K."/>
            <person name="Tsang A."/>
            <person name="Wiebenga A."/>
            <person name="Young D."/>
            <person name="Pisabarro A."/>
            <person name="Eastwood D.C."/>
            <person name="Martin F."/>
            <person name="Cullen D."/>
            <person name="Grigoriev I.V."/>
            <person name="Hibbett D.S."/>
        </authorList>
    </citation>
    <scope>NUCLEOTIDE SEQUENCE [LARGE SCALE GENOMIC DNA]</scope>
    <source>
        <strain evidence="3 4">ATCC 11539</strain>
    </source>
</reference>
<feature type="region of interest" description="Disordered" evidence="1">
    <location>
        <begin position="99"/>
        <end position="127"/>
    </location>
</feature>
<sequence>MLGSKLAKAGPSLSRSVSSAVAPASIPILTVKKAKSKTPEPITPTLEETRDPWSSLFDTVSSSVPANALYQSKWSRKSAKTQLSSNFFDSAAKGGARRAYSTSAGDASGSKSPGSPSASSSSSSSSIFAPGTSPWDHVFHDIAASPPPLAPFSRHARAPPSARPRRRQTMTKSELSAFDEMFDMIFSALNDSPSASPSRSPTIGLSTSRMHRRSLAQDPADASTQALDRAREEMELCDSDHVLLQYAQRILRPPYPPHGPHLLAHLLHLFAAKFRHPHLALAAFAYARDAAPETYVALCTAPAYAELITIQWEHFRDLGAVRRALEEMRANAVDVDGKVRRVVYGIRRDLGQGGKDWAIVDGKICGTGPREREVWDVVEKCERLVGSSGNLGALDEWKSGEGVEDRDWKFGYGDEEEEGFGAVPA</sequence>
<dbReference type="Pfam" id="PF19189">
    <property type="entry name" value="Mtf2"/>
    <property type="match status" value="1"/>
</dbReference>
<dbReference type="AlphaFoldDB" id="S7RZC2"/>